<evidence type="ECO:0000256" key="2">
    <source>
        <dbReference type="SAM" id="SignalP"/>
    </source>
</evidence>
<gene>
    <name evidence="3" type="ORF">FB556_0557</name>
</gene>
<feature type="chain" id="PRO_5021864240" evidence="2">
    <location>
        <begin position="25"/>
        <end position="323"/>
    </location>
</feature>
<dbReference type="AlphaFoldDB" id="A0A543ANI6"/>
<proteinExistence type="inferred from homology"/>
<comment type="caution">
    <text evidence="3">The sequence shown here is derived from an EMBL/GenBank/DDBJ whole genome shotgun (WGS) entry which is preliminary data.</text>
</comment>
<dbReference type="EMBL" id="VFOU01000001">
    <property type="protein sequence ID" value="TQL74106.1"/>
    <property type="molecule type" value="Genomic_DNA"/>
</dbReference>
<comment type="similarity">
    <text evidence="1">Belongs to the UPF0065 (bug) family.</text>
</comment>
<dbReference type="Gene3D" id="3.40.190.150">
    <property type="entry name" value="Bordetella uptake gene, domain 1"/>
    <property type="match status" value="1"/>
</dbReference>
<dbReference type="InterPro" id="IPR005064">
    <property type="entry name" value="BUG"/>
</dbReference>
<keyword evidence="4" id="KW-1185">Reference proteome</keyword>
<accession>A0A543ANI6</accession>
<dbReference type="InterPro" id="IPR042100">
    <property type="entry name" value="Bug_dom1"/>
</dbReference>
<keyword evidence="2" id="KW-0732">Signal</keyword>
<dbReference type="PANTHER" id="PTHR42928">
    <property type="entry name" value="TRICARBOXYLATE-BINDING PROTEIN"/>
    <property type="match status" value="1"/>
</dbReference>
<dbReference type="PIRSF" id="PIRSF017082">
    <property type="entry name" value="YflP"/>
    <property type="match status" value="1"/>
</dbReference>
<dbReference type="Gene3D" id="3.40.190.10">
    <property type="entry name" value="Periplasmic binding protein-like II"/>
    <property type="match status" value="1"/>
</dbReference>
<evidence type="ECO:0000313" key="3">
    <source>
        <dbReference type="EMBL" id="TQL74106.1"/>
    </source>
</evidence>
<dbReference type="SUPFAM" id="SSF53850">
    <property type="entry name" value="Periplasmic binding protein-like II"/>
    <property type="match status" value="1"/>
</dbReference>
<reference evidence="3 4" key="1">
    <citation type="submission" date="2019-06" db="EMBL/GenBank/DDBJ databases">
        <title>Sequencing the genomes of 1000 actinobacteria strains.</title>
        <authorList>
            <person name="Klenk H.-P."/>
        </authorList>
    </citation>
    <scope>NUCLEOTIDE SEQUENCE [LARGE SCALE GENOMIC DNA]</scope>
    <source>
        <strain evidence="3 4">DSM 24083</strain>
    </source>
</reference>
<name>A0A543ANI6_9MICC</name>
<dbReference type="PROSITE" id="PS51257">
    <property type="entry name" value="PROKAR_LIPOPROTEIN"/>
    <property type="match status" value="1"/>
</dbReference>
<dbReference type="CDD" id="cd07012">
    <property type="entry name" value="PBP2_Bug_TTT"/>
    <property type="match status" value="1"/>
</dbReference>
<organism evidence="3 4">
    <name type="scientific">Enteractinococcus coprophilus</name>
    <dbReference type="NCBI Taxonomy" id="1027633"/>
    <lineage>
        <taxon>Bacteria</taxon>
        <taxon>Bacillati</taxon>
        <taxon>Actinomycetota</taxon>
        <taxon>Actinomycetes</taxon>
        <taxon>Micrococcales</taxon>
        <taxon>Micrococcaceae</taxon>
    </lineage>
</organism>
<protein>
    <submittedName>
        <fullName evidence="3">Tripartite-type tricarboxylate transporter receptor subunit TctC</fullName>
    </submittedName>
</protein>
<keyword evidence="3" id="KW-0675">Receptor</keyword>
<feature type="signal peptide" evidence="2">
    <location>
        <begin position="1"/>
        <end position="24"/>
    </location>
</feature>
<dbReference type="Proteomes" id="UP000319746">
    <property type="component" value="Unassembled WGS sequence"/>
</dbReference>
<dbReference type="RefSeq" id="WP_170200337.1">
    <property type="nucleotide sequence ID" value="NZ_BAABAN010000016.1"/>
</dbReference>
<sequence>MKLTTALRVTGALAAAVLTLTACTAEGSQDDAAWPDSNLEMLIGFGPGGTPDLIGRGVGDQLQSEHGINVTATNRTGGASTIALNEALSAEADGTTLALATSNGLLWQPLVEDGLTYDQTEGYEALAKVAESPFSLMVASEGDFDTMEDFIDEADSGTELSIAVTGEGAQTDLTVQLLNEQNDWNLRSVPYTDGAGEGILAVMRGEVDAQISTTAGVQGQINSGDVNILAVLADDAEPENPDAPTIDTFGLEVPMGTSFYVVSPEGLDEQLREEMITAMNELVASEEWSETLESLGLPQATLDHEATQEEISNLIDEYAVLEP</sequence>
<dbReference type="Pfam" id="PF03401">
    <property type="entry name" value="TctC"/>
    <property type="match status" value="1"/>
</dbReference>
<dbReference type="PANTHER" id="PTHR42928:SF5">
    <property type="entry name" value="BLR1237 PROTEIN"/>
    <property type="match status" value="1"/>
</dbReference>
<evidence type="ECO:0000256" key="1">
    <source>
        <dbReference type="ARBA" id="ARBA00006987"/>
    </source>
</evidence>
<evidence type="ECO:0000313" key="4">
    <source>
        <dbReference type="Proteomes" id="UP000319746"/>
    </source>
</evidence>